<name>A0A852U2H2_9ACTN</name>
<dbReference type="Proteomes" id="UP000589036">
    <property type="component" value="Unassembled WGS sequence"/>
</dbReference>
<feature type="compositionally biased region" description="Basic and acidic residues" evidence="1">
    <location>
        <begin position="1"/>
        <end position="18"/>
    </location>
</feature>
<accession>A0A852U2H2</accession>
<proteinExistence type="predicted"/>
<reference evidence="2 3" key="1">
    <citation type="submission" date="2020-07" db="EMBL/GenBank/DDBJ databases">
        <title>Sequencing the genomes of 1000 actinobacteria strains.</title>
        <authorList>
            <person name="Klenk H.-P."/>
        </authorList>
    </citation>
    <scope>NUCLEOTIDE SEQUENCE [LARGE SCALE GENOMIC DNA]</scope>
    <source>
        <strain evidence="2 3">CXB654</strain>
    </source>
</reference>
<evidence type="ECO:0000256" key="1">
    <source>
        <dbReference type="SAM" id="MobiDB-lite"/>
    </source>
</evidence>
<evidence type="ECO:0000313" key="3">
    <source>
        <dbReference type="Proteomes" id="UP000589036"/>
    </source>
</evidence>
<sequence>MSEPLGHEPEPEHTDDRGFAPVLRDEDEPQASDRARAQGRKVTGTGVPTPVPADGGSEARSDLEGPPCDDSEPALDRDPD</sequence>
<gene>
    <name evidence="2" type="ORF">HDA32_005519</name>
</gene>
<dbReference type="EMBL" id="JACCCC010000001">
    <property type="protein sequence ID" value="NYE50399.1"/>
    <property type="molecule type" value="Genomic_DNA"/>
</dbReference>
<feature type="region of interest" description="Disordered" evidence="1">
    <location>
        <begin position="1"/>
        <end position="80"/>
    </location>
</feature>
<protein>
    <submittedName>
        <fullName evidence="2">Uncharacterized protein</fullName>
    </submittedName>
</protein>
<keyword evidence="3" id="KW-1185">Reference proteome</keyword>
<comment type="caution">
    <text evidence="2">The sequence shown here is derived from an EMBL/GenBank/DDBJ whole genome shotgun (WGS) entry which is preliminary data.</text>
</comment>
<evidence type="ECO:0000313" key="2">
    <source>
        <dbReference type="EMBL" id="NYE50399.1"/>
    </source>
</evidence>
<organism evidence="2 3">
    <name type="scientific">Spinactinospora alkalitolerans</name>
    <dbReference type="NCBI Taxonomy" id="687207"/>
    <lineage>
        <taxon>Bacteria</taxon>
        <taxon>Bacillati</taxon>
        <taxon>Actinomycetota</taxon>
        <taxon>Actinomycetes</taxon>
        <taxon>Streptosporangiales</taxon>
        <taxon>Nocardiopsidaceae</taxon>
        <taxon>Spinactinospora</taxon>
    </lineage>
</organism>
<dbReference type="RefSeq" id="WP_179645885.1">
    <property type="nucleotide sequence ID" value="NZ_BAAAYY010000014.1"/>
</dbReference>
<dbReference type="AlphaFoldDB" id="A0A852U2H2"/>